<name>A0AAI8TR69_MYCME</name>
<evidence type="ECO:0000256" key="4">
    <source>
        <dbReference type="ARBA" id="ARBA00022970"/>
    </source>
</evidence>
<dbReference type="GO" id="GO:0006865">
    <property type="term" value="P:amino acid transport"/>
    <property type="evidence" value="ECO:0007669"/>
    <property type="project" value="UniProtKB-KW"/>
</dbReference>
<evidence type="ECO:0000256" key="5">
    <source>
        <dbReference type="SAM" id="SignalP"/>
    </source>
</evidence>
<dbReference type="PROSITE" id="PS51257">
    <property type="entry name" value="PROKAR_LIPOPROTEIN"/>
    <property type="match status" value="1"/>
</dbReference>
<dbReference type="EMBL" id="AP022567">
    <property type="protein sequence ID" value="BBX34425.1"/>
    <property type="molecule type" value="Genomic_DNA"/>
</dbReference>
<proteinExistence type="inferred from homology"/>
<dbReference type="PANTHER" id="PTHR30483:SF6">
    <property type="entry name" value="PERIPLASMIC BINDING PROTEIN OF ABC TRANSPORTER FOR NATURAL AMINO ACIDS"/>
    <property type="match status" value="1"/>
</dbReference>
<dbReference type="AlphaFoldDB" id="A0AAI8TR69"/>
<dbReference type="Proteomes" id="UP001241092">
    <property type="component" value="Chromosome"/>
</dbReference>
<evidence type="ECO:0000313" key="7">
    <source>
        <dbReference type="EMBL" id="BBX34425.1"/>
    </source>
</evidence>
<dbReference type="InterPro" id="IPR051010">
    <property type="entry name" value="BCAA_transport"/>
</dbReference>
<reference evidence="8" key="3">
    <citation type="submission" date="2023-03" db="EMBL/GenBank/DDBJ databases">
        <title>Draft genome sequence of a Mycolicibacterium mageritense strain H4_3_1 isolated from a hybrid biological-inorganic system reactor.</title>
        <authorList>
            <person name="Feng X."/>
            <person name="Kazama D."/>
            <person name="Sato K."/>
            <person name="Kobayashi H."/>
        </authorList>
    </citation>
    <scope>NUCLEOTIDE SEQUENCE</scope>
    <source>
        <strain evidence="8">H4_3_1</strain>
    </source>
</reference>
<evidence type="ECO:0000256" key="2">
    <source>
        <dbReference type="ARBA" id="ARBA00022448"/>
    </source>
</evidence>
<sequence length="408" mass="43811">MNRSLAGRLAALVLAPVTALGLAACGADRAADGSDPIKVGASLPLTGQFSQPGQAALRGYQTWEALTNERGGLLGRDVELVIKDDASQQNIIVADYNSLISRDKVDLLIGSYSSLLNLPASAIAERNRMLFVEPAGGSPAMFNRGFRYLFYSQQATADKTGLAYANWIADLPREIRPATAAYPTIDDPFAAPSVEAIRRVLEAAGVRTVYRETYAPDTRNFDTIINAMKASNPQLVVHGASFEDGVGMVRSMLRAGMRPGWLYQTTAPSLGNQYADAIGIQNTEGIAFAISHTPEAKTPGNAEFVAKYQQMFHEPPPEDAADAFAAGQMIEAAVTGVGKIDQTALADWLRNNSVQTVLGRLAWDDDGRPIGEFLIGQWIGGQVQIILPDEYATTDKPVLGWKPLGAKQ</sequence>
<feature type="chain" id="PRO_5042575977" evidence="5">
    <location>
        <begin position="31"/>
        <end position="408"/>
    </location>
</feature>
<keyword evidence="4" id="KW-0029">Amino-acid transport</keyword>
<gene>
    <name evidence="8" type="primary">livJ</name>
    <name evidence="8" type="ORF">hbim_03341</name>
    <name evidence="7" type="ORF">MMAGJ_37070</name>
</gene>
<dbReference type="Pfam" id="PF13458">
    <property type="entry name" value="Peripla_BP_6"/>
    <property type="match status" value="1"/>
</dbReference>
<dbReference type="CDD" id="cd06338">
    <property type="entry name" value="PBP1_ABC_ligand_binding-like"/>
    <property type="match status" value="1"/>
</dbReference>
<comment type="similarity">
    <text evidence="1">Belongs to the leucine-binding protein family.</text>
</comment>
<protein>
    <submittedName>
        <fullName evidence="8">Leu/Ile/Val-binding protein</fullName>
    </submittedName>
</protein>
<evidence type="ECO:0000256" key="3">
    <source>
        <dbReference type="ARBA" id="ARBA00022729"/>
    </source>
</evidence>
<accession>A0AAI8TR69</accession>
<dbReference type="RefSeq" id="WP_051578515.1">
    <property type="nucleotide sequence ID" value="NZ_AP022567.1"/>
</dbReference>
<dbReference type="InterPro" id="IPR000709">
    <property type="entry name" value="Leu_Ile_Val-bd"/>
</dbReference>
<keyword evidence="9" id="KW-1185">Reference proteome</keyword>
<dbReference type="InterPro" id="IPR028081">
    <property type="entry name" value="Leu-bd"/>
</dbReference>
<evidence type="ECO:0000313" key="10">
    <source>
        <dbReference type="Proteomes" id="UP001241092"/>
    </source>
</evidence>
<dbReference type="SUPFAM" id="SSF53822">
    <property type="entry name" value="Periplasmic binding protein-like I"/>
    <property type="match status" value="1"/>
</dbReference>
<organism evidence="8 10">
    <name type="scientific">Mycolicibacterium mageritense</name>
    <name type="common">Mycobacterium mageritense</name>
    <dbReference type="NCBI Taxonomy" id="53462"/>
    <lineage>
        <taxon>Bacteria</taxon>
        <taxon>Bacillati</taxon>
        <taxon>Actinomycetota</taxon>
        <taxon>Actinomycetes</taxon>
        <taxon>Mycobacteriales</taxon>
        <taxon>Mycobacteriaceae</taxon>
        <taxon>Mycolicibacterium</taxon>
    </lineage>
</organism>
<dbReference type="EMBL" id="AP027452">
    <property type="protein sequence ID" value="BDY29403.1"/>
    <property type="molecule type" value="Genomic_DNA"/>
</dbReference>
<keyword evidence="2" id="KW-0813">Transport</keyword>
<dbReference type="InterPro" id="IPR028082">
    <property type="entry name" value="Peripla_BP_I"/>
</dbReference>
<reference evidence="7" key="2">
    <citation type="submission" date="2020-02" db="EMBL/GenBank/DDBJ databases">
        <authorList>
            <person name="Matsumoto Y."/>
            <person name="Kinjo T."/>
            <person name="Motooka D."/>
            <person name="Nabeya D."/>
            <person name="Jung N."/>
            <person name="Uechi K."/>
            <person name="Horii T."/>
            <person name="Iida T."/>
            <person name="Fujita J."/>
            <person name="Nakamura S."/>
        </authorList>
    </citation>
    <scope>NUCLEOTIDE SEQUENCE</scope>
    <source>
        <strain evidence="7">JCM 12375</strain>
    </source>
</reference>
<reference evidence="7 9" key="1">
    <citation type="journal article" date="2019" name="Emerg. Microbes Infect.">
        <title>Comprehensive subspecies identification of 175 nontuberculous mycobacteria species based on 7547 genomic profiles.</title>
        <authorList>
            <person name="Matsumoto Y."/>
            <person name="Kinjo T."/>
            <person name="Motooka D."/>
            <person name="Nabeya D."/>
            <person name="Jung N."/>
            <person name="Uechi K."/>
            <person name="Horii T."/>
            <person name="Iida T."/>
            <person name="Fujita J."/>
            <person name="Nakamura S."/>
        </authorList>
    </citation>
    <scope>NUCLEOTIDE SEQUENCE [LARGE SCALE GENOMIC DNA]</scope>
    <source>
        <strain evidence="7 9">JCM 12375</strain>
    </source>
</reference>
<dbReference type="Gene3D" id="3.40.50.2300">
    <property type="match status" value="2"/>
</dbReference>
<evidence type="ECO:0000313" key="8">
    <source>
        <dbReference type="EMBL" id="BDY29403.1"/>
    </source>
</evidence>
<keyword evidence="3 5" id="KW-0732">Signal</keyword>
<feature type="domain" description="Leucine-binding protein" evidence="6">
    <location>
        <begin position="36"/>
        <end position="381"/>
    </location>
</feature>
<evidence type="ECO:0000259" key="6">
    <source>
        <dbReference type="Pfam" id="PF13458"/>
    </source>
</evidence>
<dbReference type="PANTHER" id="PTHR30483">
    <property type="entry name" value="LEUCINE-SPECIFIC-BINDING PROTEIN"/>
    <property type="match status" value="1"/>
</dbReference>
<evidence type="ECO:0000313" key="9">
    <source>
        <dbReference type="Proteomes" id="UP000465622"/>
    </source>
</evidence>
<dbReference type="Proteomes" id="UP000465622">
    <property type="component" value="Chromosome"/>
</dbReference>
<dbReference type="PRINTS" id="PR00337">
    <property type="entry name" value="LEUILEVALBP"/>
</dbReference>
<feature type="signal peptide" evidence="5">
    <location>
        <begin position="1"/>
        <end position="30"/>
    </location>
</feature>
<evidence type="ECO:0000256" key="1">
    <source>
        <dbReference type="ARBA" id="ARBA00010062"/>
    </source>
</evidence>